<sequence>MLNIGTANNKTCLNAFVNAFCPLSVFNAEIFTFKINTIFYLRYLQPDAFILHAISMPTMSFSNLTRADHPSSQHRLRHKLK</sequence>
<proteinExistence type="predicted"/>
<dbReference type="HOGENOM" id="CLU_2568260_0_0_7"/>
<organism evidence="1 2">
    <name type="scientific">Maridesulfovibrio hydrothermalis AM13 = DSM 14728</name>
    <dbReference type="NCBI Taxonomy" id="1121451"/>
    <lineage>
        <taxon>Bacteria</taxon>
        <taxon>Pseudomonadati</taxon>
        <taxon>Thermodesulfobacteriota</taxon>
        <taxon>Desulfovibrionia</taxon>
        <taxon>Desulfovibrionales</taxon>
        <taxon>Desulfovibrionaceae</taxon>
        <taxon>Maridesulfovibrio</taxon>
    </lineage>
</organism>
<dbReference type="AlphaFoldDB" id="L0R774"/>
<dbReference type="STRING" id="1121451.DESAM_20298"/>
<evidence type="ECO:0000313" key="2">
    <source>
        <dbReference type="Proteomes" id="UP000010808"/>
    </source>
</evidence>
<reference evidence="1 2" key="1">
    <citation type="submission" date="2012-10" db="EMBL/GenBank/DDBJ databases">
        <authorList>
            <person name="Genoscope - CEA"/>
        </authorList>
    </citation>
    <scope>NUCLEOTIDE SEQUENCE [LARGE SCALE GENOMIC DNA]</scope>
    <source>
        <strain evidence="2">AM13 / DSM 14728</strain>
    </source>
</reference>
<keyword evidence="2" id="KW-1185">Reference proteome</keyword>
<protein>
    <submittedName>
        <fullName evidence="1">Uncharacterized protein</fullName>
    </submittedName>
</protein>
<dbReference type="EMBL" id="FO203522">
    <property type="protein sequence ID" value="CCO22589.1"/>
    <property type="molecule type" value="Genomic_DNA"/>
</dbReference>
<dbReference type="KEGG" id="dhy:DESAM_20298"/>
<name>L0R774_9BACT</name>
<evidence type="ECO:0000313" key="1">
    <source>
        <dbReference type="EMBL" id="CCO22589.1"/>
    </source>
</evidence>
<dbReference type="Proteomes" id="UP000010808">
    <property type="component" value="Chromosome"/>
</dbReference>
<gene>
    <name evidence="1" type="ORF">DESAM_20298</name>
</gene>
<accession>L0R774</accession>